<dbReference type="Pfam" id="PF20058">
    <property type="entry name" value="DUF6457"/>
    <property type="match status" value="1"/>
</dbReference>
<proteinExistence type="predicted"/>
<evidence type="ECO:0000259" key="1">
    <source>
        <dbReference type="Pfam" id="PF20058"/>
    </source>
</evidence>
<dbReference type="Proteomes" id="UP000676325">
    <property type="component" value="Unassembled WGS sequence"/>
</dbReference>
<gene>
    <name evidence="2" type="ORF">KDK95_20095</name>
</gene>
<reference evidence="2" key="1">
    <citation type="submission" date="2021-04" db="EMBL/GenBank/DDBJ databases">
        <title>Genome based classification of Actinospica acidithermotolerans sp. nov., an actinobacterium isolated from an Indonesian hot spring.</title>
        <authorList>
            <person name="Kusuma A.B."/>
            <person name="Putra K.E."/>
            <person name="Nafisah S."/>
            <person name="Loh J."/>
            <person name="Nouioui I."/>
            <person name="Goodfellow M."/>
        </authorList>
    </citation>
    <scope>NUCLEOTIDE SEQUENCE</scope>
    <source>
        <strain evidence="2">MGRD01-02</strain>
    </source>
</reference>
<name>A0A941EBV6_9ACTN</name>
<sequence length="84" mass="8845">MFEDWLTEVAATTGRPELNLSTDQQKLVLDLAREAAHGVARPAAPLTTFLAGYALGAEGGLDRLAALVEDLGAAARARAPKDEQ</sequence>
<keyword evidence="3" id="KW-1185">Reference proteome</keyword>
<comment type="caution">
    <text evidence="2">The sequence shown here is derived from an EMBL/GenBank/DDBJ whole genome shotgun (WGS) entry which is preliminary data.</text>
</comment>
<organism evidence="2 3">
    <name type="scientific">Actinospica acidithermotolerans</name>
    <dbReference type="NCBI Taxonomy" id="2828514"/>
    <lineage>
        <taxon>Bacteria</taxon>
        <taxon>Bacillati</taxon>
        <taxon>Actinomycetota</taxon>
        <taxon>Actinomycetes</taxon>
        <taxon>Catenulisporales</taxon>
        <taxon>Actinospicaceae</taxon>
        <taxon>Actinospica</taxon>
    </lineage>
</organism>
<protein>
    <recommendedName>
        <fullName evidence="1">DUF6457 domain-containing protein</fullName>
    </recommendedName>
</protein>
<evidence type="ECO:0000313" key="3">
    <source>
        <dbReference type="Proteomes" id="UP000676325"/>
    </source>
</evidence>
<accession>A0A941EBV6</accession>
<dbReference type="EMBL" id="JAGSOH010000061">
    <property type="protein sequence ID" value="MBR7828621.1"/>
    <property type="molecule type" value="Genomic_DNA"/>
</dbReference>
<feature type="domain" description="DUF6457" evidence="1">
    <location>
        <begin position="3"/>
        <end position="79"/>
    </location>
</feature>
<dbReference type="AlphaFoldDB" id="A0A941EBV6"/>
<dbReference type="InterPro" id="IPR045598">
    <property type="entry name" value="DUF6457"/>
</dbReference>
<evidence type="ECO:0000313" key="2">
    <source>
        <dbReference type="EMBL" id="MBR7828621.1"/>
    </source>
</evidence>